<comment type="similarity">
    <text evidence="2">Belongs to the CD225/Dispanin family.</text>
</comment>
<dbReference type="GO" id="GO:0016020">
    <property type="term" value="C:membrane"/>
    <property type="evidence" value="ECO:0007669"/>
    <property type="project" value="UniProtKB-SubCell"/>
</dbReference>
<organism evidence="8 9">
    <name type="scientific">Atractosteus spatula</name>
    <name type="common">Alligator gar</name>
    <name type="synonym">Lepisosteus spatula</name>
    <dbReference type="NCBI Taxonomy" id="7917"/>
    <lineage>
        <taxon>Eukaryota</taxon>
        <taxon>Metazoa</taxon>
        <taxon>Chordata</taxon>
        <taxon>Craniata</taxon>
        <taxon>Vertebrata</taxon>
        <taxon>Euteleostomi</taxon>
        <taxon>Actinopterygii</taxon>
        <taxon>Neopterygii</taxon>
        <taxon>Holostei</taxon>
        <taxon>Semionotiformes</taxon>
        <taxon>Lepisosteidae</taxon>
        <taxon>Atractosteus</taxon>
    </lineage>
</organism>
<dbReference type="Pfam" id="PF04505">
    <property type="entry name" value="CD225"/>
    <property type="match status" value="1"/>
</dbReference>
<evidence type="ECO:0000313" key="8">
    <source>
        <dbReference type="EMBL" id="MBN3317546.1"/>
    </source>
</evidence>
<feature type="transmembrane region" description="Helical" evidence="7">
    <location>
        <begin position="33"/>
        <end position="57"/>
    </location>
</feature>
<keyword evidence="5 7" id="KW-0472">Membrane</keyword>
<proteinExistence type="inferred from homology"/>
<gene>
    <name evidence="8" type="primary">Tmem233</name>
    <name evidence="8" type="ORF">GTO95_0012285</name>
</gene>
<comment type="subcellular location">
    <subcellularLocation>
        <location evidence="1">Membrane</location>
    </subcellularLocation>
</comment>
<dbReference type="PANTHER" id="PTHR14948">
    <property type="entry name" value="NG5"/>
    <property type="match status" value="1"/>
</dbReference>
<reference evidence="8" key="1">
    <citation type="journal article" date="2021" name="Cell">
        <title>Tracing the genetic footprints of vertebrate landing in non-teleost ray-finned fishes.</title>
        <authorList>
            <person name="Bi X."/>
            <person name="Wang K."/>
            <person name="Yang L."/>
            <person name="Pan H."/>
            <person name="Jiang H."/>
            <person name="Wei Q."/>
            <person name="Fang M."/>
            <person name="Yu H."/>
            <person name="Zhu C."/>
            <person name="Cai Y."/>
            <person name="He Y."/>
            <person name="Gan X."/>
            <person name="Zeng H."/>
            <person name="Yu D."/>
            <person name="Zhu Y."/>
            <person name="Jiang H."/>
            <person name="Qiu Q."/>
            <person name="Yang H."/>
            <person name="Zhang Y.E."/>
            <person name="Wang W."/>
            <person name="Zhu M."/>
            <person name="He S."/>
            <person name="Zhang G."/>
        </authorList>
    </citation>
    <scope>NUCLEOTIDE SEQUENCE</scope>
    <source>
        <strain evidence="8">Allg_001</strain>
    </source>
</reference>
<dbReference type="InterPro" id="IPR051423">
    <property type="entry name" value="CD225/Dispanin"/>
</dbReference>
<keyword evidence="4 7" id="KW-1133">Transmembrane helix</keyword>
<accession>A0A8J7TC98</accession>
<sequence length="207" mass="21955">MSVPAANSGAKSPLDAEQGAEREAPEVPPPRNYLFLTIFTCFCPAYPVNIVALVFSVMSVNSYNQGDIEGSERLGRNALYVAIASIIIGLLVIAIYCTVHFTTVGGCPARRPAWRVQPRVSGPLSVLLSSILVRSMASPSCPPPSSTTALRCCQAGCPDPREHALSCPYPCRAPGSPGPLPQSHQTGCLLKVGVPLLVENYFQEMAG</sequence>
<feature type="non-terminal residue" evidence="8">
    <location>
        <position position="1"/>
    </location>
</feature>
<feature type="transmembrane region" description="Helical" evidence="7">
    <location>
        <begin position="78"/>
        <end position="101"/>
    </location>
</feature>
<dbReference type="AlphaFoldDB" id="A0A8J7TC98"/>
<comment type="caution">
    <text evidence="8">The sequence shown here is derived from an EMBL/GenBank/DDBJ whole genome shotgun (WGS) entry which is preliminary data.</text>
</comment>
<evidence type="ECO:0000256" key="2">
    <source>
        <dbReference type="ARBA" id="ARBA00006843"/>
    </source>
</evidence>
<evidence type="ECO:0000256" key="7">
    <source>
        <dbReference type="SAM" id="Phobius"/>
    </source>
</evidence>
<evidence type="ECO:0000256" key="6">
    <source>
        <dbReference type="SAM" id="MobiDB-lite"/>
    </source>
</evidence>
<keyword evidence="3 7" id="KW-0812">Transmembrane</keyword>
<dbReference type="Proteomes" id="UP000736164">
    <property type="component" value="Unassembled WGS sequence"/>
</dbReference>
<evidence type="ECO:0000256" key="4">
    <source>
        <dbReference type="ARBA" id="ARBA00022989"/>
    </source>
</evidence>
<name>A0A8J7TC98_ATRSP</name>
<feature type="non-terminal residue" evidence="8">
    <location>
        <position position="207"/>
    </location>
</feature>
<evidence type="ECO:0000256" key="3">
    <source>
        <dbReference type="ARBA" id="ARBA00022692"/>
    </source>
</evidence>
<keyword evidence="9" id="KW-1185">Reference proteome</keyword>
<dbReference type="InterPro" id="IPR007593">
    <property type="entry name" value="CD225/Dispanin_fam"/>
</dbReference>
<feature type="region of interest" description="Disordered" evidence="6">
    <location>
        <begin position="1"/>
        <end position="25"/>
    </location>
</feature>
<dbReference type="PANTHER" id="PTHR14948:SF19">
    <property type="entry name" value="TRANSMEMBRANE PROTEIN 233"/>
    <property type="match status" value="1"/>
</dbReference>
<dbReference type="EMBL" id="JAAWVO010035813">
    <property type="protein sequence ID" value="MBN3317546.1"/>
    <property type="molecule type" value="Genomic_DNA"/>
</dbReference>
<evidence type="ECO:0000256" key="1">
    <source>
        <dbReference type="ARBA" id="ARBA00004370"/>
    </source>
</evidence>
<evidence type="ECO:0000313" key="9">
    <source>
        <dbReference type="Proteomes" id="UP000736164"/>
    </source>
</evidence>
<protein>
    <submittedName>
        <fullName evidence="8">TM233 protein</fullName>
    </submittedName>
</protein>
<evidence type="ECO:0000256" key="5">
    <source>
        <dbReference type="ARBA" id="ARBA00023136"/>
    </source>
</evidence>